<evidence type="ECO:0000313" key="2">
    <source>
        <dbReference type="Proteomes" id="UP000276215"/>
    </source>
</evidence>
<organism evidence="1 2">
    <name type="scientific">Choiromyces venosus 120613-1</name>
    <dbReference type="NCBI Taxonomy" id="1336337"/>
    <lineage>
        <taxon>Eukaryota</taxon>
        <taxon>Fungi</taxon>
        <taxon>Dikarya</taxon>
        <taxon>Ascomycota</taxon>
        <taxon>Pezizomycotina</taxon>
        <taxon>Pezizomycetes</taxon>
        <taxon>Pezizales</taxon>
        <taxon>Tuberaceae</taxon>
        <taxon>Choiromyces</taxon>
    </lineage>
</organism>
<sequence length="140" mass="15659">MLFSRDFTVAGITTLSLSINNRRNPRRPSTPRIHTRLRFRNRNLHFFIDEQPLPGIPLPGPRGLARRPIFIPANVELFFQEPPPAEILLDEPALQVFPEAALPPPDLAASQSLPEPALLPQVHLPVNRGSGLQGGPWRFV</sequence>
<name>A0A3N4J1A6_9PEZI</name>
<dbReference type="AlphaFoldDB" id="A0A3N4J1A6"/>
<reference evidence="1 2" key="1">
    <citation type="journal article" date="2018" name="Nat. Ecol. Evol.">
        <title>Pezizomycetes genomes reveal the molecular basis of ectomycorrhizal truffle lifestyle.</title>
        <authorList>
            <person name="Murat C."/>
            <person name="Payen T."/>
            <person name="Noel B."/>
            <person name="Kuo A."/>
            <person name="Morin E."/>
            <person name="Chen J."/>
            <person name="Kohler A."/>
            <person name="Krizsan K."/>
            <person name="Balestrini R."/>
            <person name="Da Silva C."/>
            <person name="Montanini B."/>
            <person name="Hainaut M."/>
            <person name="Levati E."/>
            <person name="Barry K.W."/>
            <person name="Belfiori B."/>
            <person name="Cichocki N."/>
            <person name="Clum A."/>
            <person name="Dockter R.B."/>
            <person name="Fauchery L."/>
            <person name="Guy J."/>
            <person name="Iotti M."/>
            <person name="Le Tacon F."/>
            <person name="Lindquist E.A."/>
            <person name="Lipzen A."/>
            <person name="Malagnac F."/>
            <person name="Mello A."/>
            <person name="Molinier V."/>
            <person name="Miyauchi S."/>
            <person name="Poulain J."/>
            <person name="Riccioni C."/>
            <person name="Rubini A."/>
            <person name="Sitrit Y."/>
            <person name="Splivallo R."/>
            <person name="Traeger S."/>
            <person name="Wang M."/>
            <person name="Zifcakova L."/>
            <person name="Wipf D."/>
            <person name="Zambonelli A."/>
            <person name="Paolocci F."/>
            <person name="Nowrousian M."/>
            <person name="Ottonello S."/>
            <person name="Baldrian P."/>
            <person name="Spatafora J.W."/>
            <person name="Henrissat B."/>
            <person name="Nagy L.G."/>
            <person name="Aury J.M."/>
            <person name="Wincker P."/>
            <person name="Grigoriev I.V."/>
            <person name="Bonfante P."/>
            <person name="Martin F.M."/>
        </authorList>
    </citation>
    <scope>NUCLEOTIDE SEQUENCE [LARGE SCALE GENOMIC DNA]</scope>
    <source>
        <strain evidence="1 2">120613-1</strain>
    </source>
</reference>
<accession>A0A3N4J1A6</accession>
<evidence type="ECO:0000313" key="1">
    <source>
        <dbReference type="EMBL" id="RPA91915.1"/>
    </source>
</evidence>
<keyword evidence="2" id="KW-1185">Reference proteome</keyword>
<proteinExistence type="predicted"/>
<gene>
    <name evidence="1" type="ORF">L873DRAFT_1818523</name>
</gene>
<dbReference type="EMBL" id="ML120484">
    <property type="protein sequence ID" value="RPA91915.1"/>
    <property type="molecule type" value="Genomic_DNA"/>
</dbReference>
<dbReference type="Proteomes" id="UP000276215">
    <property type="component" value="Unassembled WGS sequence"/>
</dbReference>
<protein>
    <submittedName>
        <fullName evidence="1">Uncharacterized protein</fullName>
    </submittedName>
</protein>